<dbReference type="GO" id="GO:0003723">
    <property type="term" value="F:RNA binding"/>
    <property type="evidence" value="ECO:0007669"/>
    <property type="project" value="InterPro"/>
</dbReference>
<reference evidence="1 2" key="1">
    <citation type="journal article" date="2014" name="Int. J. Syst. Evol. Microbiol.">
        <title>Solimonas terrae sp. nov., isolated from soil.</title>
        <authorList>
            <person name="Kim S.J."/>
            <person name="Moon J.Y."/>
            <person name="Weon H.Y."/>
            <person name="Ahn J.H."/>
            <person name="Chen W.M."/>
            <person name="Kwon S.W."/>
        </authorList>
    </citation>
    <scope>NUCLEOTIDE SEQUENCE [LARGE SCALE GENOMIC DNA]</scope>
    <source>
        <strain evidence="1 2">KIS83-12</strain>
    </source>
</reference>
<dbReference type="GO" id="GO:0033897">
    <property type="term" value="F:ribonuclease T2 activity"/>
    <property type="evidence" value="ECO:0007669"/>
    <property type="project" value="InterPro"/>
</dbReference>
<protein>
    <submittedName>
        <fullName evidence="1">Uncharacterized protein</fullName>
    </submittedName>
</protein>
<organism evidence="1 2">
    <name type="scientific">Solimonas terrae</name>
    <dbReference type="NCBI Taxonomy" id="1396819"/>
    <lineage>
        <taxon>Bacteria</taxon>
        <taxon>Pseudomonadati</taxon>
        <taxon>Pseudomonadota</taxon>
        <taxon>Gammaproteobacteria</taxon>
        <taxon>Nevskiales</taxon>
        <taxon>Nevskiaceae</taxon>
        <taxon>Solimonas</taxon>
    </lineage>
</organism>
<dbReference type="RefSeq" id="WP_166261699.1">
    <property type="nucleotide sequence ID" value="NZ_JAAMOW010000013.1"/>
</dbReference>
<sequence length="233" mass="25650">MNTVVSTKIEPTVASDATCGAEMAIPRLPNRGGLRVLLAVVCLVTGFAAGPLHAASGNVWIAELVWAPQYCRDNADERSSEACNQAYGLVLRRLRPPGDRKCGGTLSDATIDSAVRFIVSRRWVQQMWRRDGGCSGKTDREYFDFISLMMDRIEVPQSLREAPRQPARTSGPQLERDLLDVNRGLRPDATVLHCGGTFLTQLDLCFDDDLNAATCPADRKRVCADRIDLRSAN</sequence>
<dbReference type="InterPro" id="IPR036430">
    <property type="entry name" value="RNase_T2-like_sf"/>
</dbReference>
<comment type="caution">
    <text evidence="1">The sequence shown here is derived from an EMBL/GenBank/DDBJ whole genome shotgun (WGS) entry which is preliminary data.</text>
</comment>
<dbReference type="Gene3D" id="3.90.730.10">
    <property type="entry name" value="Ribonuclease T2-like"/>
    <property type="match status" value="1"/>
</dbReference>
<name>A0A6M2BWP9_9GAMM</name>
<keyword evidence="2" id="KW-1185">Reference proteome</keyword>
<gene>
    <name evidence="1" type="ORF">G7Y85_19805</name>
</gene>
<dbReference type="EMBL" id="JAAMOW010000013">
    <property type="protein sequence ID" value="NGY07026.1"/>
    <property type="molecule type" value="Genomic_DNA"/>
</dbReference>
<dbReference type="AlphaFoldDB" id="A0A6M2BWP9"/>
<evidence type="ECO:0000313" key="1">
    <source>
        <dbReference type="EMBL" id="NGY07026.1"/>
    </source>
</evidence>
<evidence type="ECO:0000313" key="2">
    <source>
        <dbReference type="Proteomes" id="UP000472676"/>
    </source>
</evidence>
<dbReference type="Proteomes" id="UP000472676">
    <property type="component" value="Unassembled WGS sequence"/>
</dbReference>
<proteinExistence type="predicted"/>
<accession>A0A6M2BWP9</accession>
<dbReference type="SUPFAM" id="SSF55895">
    <property type="entry name" value="Ribonuclease Rh-like"/>
    <property type="match status" value="1"/>
</dbReference>